<feature type="region of interest" description="Disordered" evidence="11">
    <location>
        <begin position="186"/>
        <end position="212"/>
    </location>
</feature>
<dbReference type="Gene3D" id="3.30.420.10">
    <property type="entry name" value="Ribonuclease H-like superfamily/Ribonuclease H"/>
    <property type="match status" value="1"/>
</dbReference>
<evidence type="ECO:0000256" key="2">
    <source>
        <dbReference type="ARBA" id="ARBA00001946"/>
    </source>
</evidence>
<dbReference type="PANTHER" id="PTHR10642">
    <property type="entry name" value="RIBONUCLEASE H1"/>
    <property type="match status" value="1"/>
</dbReference>
<dbReference type="EMBL" id="AXNT01000082">
    <property type="protein sequence ID" value="KGM01815.1"/>
    <property type="molecule type" value="Genomic_DNA"/>
</dbReference>
<comment type="cofactor">
    <cofactor evidence="2">
        <name>Mg(2+)</name>
        <dbReference type="ChEBI" id="CHEBI:18420"/>
    </cofactor>
</comment>
<keyword evidence="10" id="KW-0460">Magnesium</keyword>
<keyword evidence="8" id="KW-0255">Endonuclease</keyword>
<dbReference type="AlphaFoldDB" id="A0A0A0B4Q2"/>
<proteinExistence type="inferred from homology"/>
<evidence type="ECO:0000256" key="6">
    <source>
        <dbReference type="ARBA" id="ARBA00022722"/>
    </source>
</evidence>
<dbReference type="InterPro" id="IPR012337">
    <property type="entry name" value="RNaseH-like_sf"/>
</dbReference>
<dbReference type="SUPFAM" id="SSF53098">
    <property type="entry name" value="Ribonuclease H-like"/>
    <property type="match status" value="1"/>
</dbReference>
<reference evidence="13 14" key="1">
    <citation type="submission" date="2013-10" db="EMBL/GenBank/DDBJ databases">
        <authorList>
            <person name="Wang G."/>
            <person name="Zhuang W."/>
        </authorList>
    </citation>
    <scope>NUCLEOTIDE SEQUENCE [LARGE SCALE GENOMIC DNA]</scope>
    <source>
        <strain evidence="13 14">DSM 20118</strain>
    </source>
</reference>
<keyword evidence="6" id="KW-0540">Nuclease</keyword>
<evidence type="ECO:0000313" key="13">
    <source>
        <dbReference type="EMBL" id="KGM01815.1"/>
    </source>
</evidence>
<evidence type="ECO:0000313" key="14">
    <source>
        <dbReference type="Proteomes" id="UP000029833"/>
    </source>
</evidence>
<sequence>MDGVITVSTDGSCLRNPGGASGWAWVNHDGSSASGGIASGTNQIAELTAVLEAILAHPGAEPLRVESDSTYAIKCASVWVAGWKRKGWRTASGGPVQNLGLVQGIERAIAEREGEVVFHWVRGHQGDHFNERADVLCGAAARAAQQGEVVVTRTSVTGEVTVGVAGPAPVATEAVAAAPVRTAATRTAGARTAPVARVPRGTQPEPELDVLF</sequence>
<evidence type="ECO:0000256" key="4">
    <source>
        <dbReference type="ARBA" id="ARBA00011245"/>
    </source>
</evidence>
<keyword evidence="7" id="KW-0479">Metal-binding</keyword>
<evidence type="ECO:0000256" key="10">
    <source>
        <dbReference type="ARBA" id="ARBA00022842"/>
    </source>
</evidence>
<protein>
    <recommendedName>
        <fullName evidence="5">ribonuclease H</fullName>
        <ecNumber evidence="5">3.1.26.4</ecNumber>
    </recommendedName>
</protein>
<dbReference type="RefSeq" id="WP_246056412.1">
    <property type="nucleotide sequence ID" value="NZ_AXNT01000082.1"/>
</dbReference>
<dbReference type="InterPro" id="IPR002156">
    <property type="entry name" value="RNaseH_domain"/>
</dbReference>
<dbReference type="GO" id="GO:0046872">
    <property type="term" value="F:metal ion binding"/>
    <property type="evidence" value="ECO:0007669"/>
    <property type="project" value="UniProtKB-KW"/>
</dbReference>
<dbReference type="InterPro" id="IPR022892">
    <property type="entry name" value="RNaseHI"/>
</dbReference>
<dbReference type="CDD" id="cd09278">
    <property type="entry name" value="RNase_HI_prokaryote_like"/>
    <property type="match status" value="1"/>
</dbReference>
<evidence type="ECO:0000256" key="9">
    <source>
        <dbReference type="ARBA" id="ARBA00022801"/>
    </source>
</evidence>
<dbReference type="PANTHER" id="PTHR10642:SF26">
    <property type="entry name" value="RIBONUCLEASE H1"/>
    <property type="match status" value="1"/>
</dbReference>
<evidence type="ECO:0000256" key="8">
    <source>
        <dbReference type="ARBA" id="ARBA00022759"/>
    </source>
</evidence>
<dbReference type="GO" id="GO:0003676">
    <property type="term" value="F:nucleic acid binding"/>
    <property type="evidence" value="ECO:0007669"/>
    <property type="project" value="InterPro"/>
</dbReference>
<feature type="domain" description="RNase H type-1" evidence="12">
    <location>
        <begin position="1"/>
        <end position="142"/>
    </location>
</feature>
<evidence type="ECO:0000256" key="1">
    <source>
        <dbReference type="ARBA" id="ARBA00000077"/>
    </source>
</evidence>
<accession>A0A0A0B4Q2</accession>
<organism evidence="13 14">
    <name type="scientific">Cellulomonas cellasea DSM 20118</name>
    <dbReference type="NCBI Taxonomy" id="1408250"/>
    <lineage>
        <taxon>Bacteria</taxon>
        <taxon>Bacillati</taxon>
        <taxon>Actinomycetota</taxon>
        <taxon>Actinomycetes</taxon>
        <taxon>Micrococcales</taxon>
        <taxon>Cellulomonadaceae</taxon>
        <taxon>Cellulomonas</taxon>
    </lineage>
</organism>
<dbReference type="GO" id="GO:0043137">
    <property type="term" value="P:DNA replication, removal of RNA primer"/>
    <property type="evidence" value="ECO:0007669"/>
    <property type="project" value="TreeGrafter"/>
</dbReference>
<comment type="similarity">
    <text evidence="3">Belongs to the RNase H family.</text>
</comment>
<keyword evidence="9" id="KW-0378">Hydrolase</keyword>
<dbReference type="Proteomes" id="UP000029833">
    <property type="component" value="Unassembled WGS sequence"/>
</dbReference>
<comment type="subunit">
    <text evidence="4">Monomer.</text>
</comment>
<evidence type="ECO:0000256" key="7">
    <source>
        <dbReference type="ARBA" id="ARBA00022723"/>
    </source>
</evidence>
<gene>
    <name evidence="13" type="ORF">Q760_17275</name>
</gene>
<evidence type="ECO:0000256" key="5">
    <source>
        <dbReference type="ARBA" id="ARBA00012180"/>
    </source>
</evidence>
<dbReference type="STRING" id="1408250.Q760_17275"/>
<evidence type="ECO:0000256" key="11">
    <source>
        <dbReference type="SAM" id="MobiDB-lite"/>
    </source>
</evidence>
<evidence type="ECO:0000256" key="3">
    <source>
        <dbReference type="ARBA" id="ARBA00005300"/>
    </source>
</evidence>
<dbReference type="InterPro" id="IPR050092">
    <property type="entry name" value="RNase_H"/>
</dbReference>
<dbReference type="Pfam" id="PF00075">
    <property type="entry name" value="RNase_H"/>
    <property type="match status" value="1"/>
</dbReference>
<name>A0A0A0B4Q2_9CELL</name>
<evidence type="ECO:0000259" key="12">
    <source>
        <dbReference type="PROSITE" id="PS50879"/>
    </source>
</evidence>
<dbReference type="PROSITE" id="PS50879">
    <property type="entry name" value="RNASE_H_1"/>
    <property type="match status" value="1"/>
</dbReference>
<dbReference type="InterPro" id="IPR036397">
    <property type="entry name" value="RNaseH_sf"/>
</dbReference>
<keyword evidence="14" id="KW-1185">Reference proteome</keyword>
<comment type="caution">
    <text evidence="13">The sequence shown here is derived from an EMBL/GenBank/DDBJ whole genome shotgun (WGS) entry which is preliminary data.</text>
</comment>
<comment type="catalytic activity">
    <reaction evidence="1">
        <text>Endonucleolytic cleavage to 5'-phosphomonoester.</text>
        <dbReference type="EC" id="3.1.26.4"/>
    </reaction>
</comment>
<feature type="compositionally biased region" description="Low complexity" evidence="11">
    <location>
        <begin position="186"/>
        <end position="201"/>
    </location>
</feature>
<dbReference type="GO" id="GO:0004523">
    <property type="term" value="F:RNA-DNA hybrid ribonuclease activity"/>
    <property type="evidence" value="ECO:0007669"/>
    <property type="project" value="UniProtKB-EC"/>
</dbReference>
<dbReference type="EC" id="3.1.26.4" evidence="5"/>